<dbReference type="PROSITE" id="PS50928">
    <property type="entry name" value="ABC_TM1"/>
    <property type="match status" value="1"/>
</dbReference>
<dbReference type="Gene3D" id="1.10.3720.10">
    <property type="entry name" value="MetI-like"/>
    <property type="match status" value="1"/>
</dbReference>
<feature type="transmembrane region" description="Helical" evidence="7">
    <location>
        <begin position="73"/>
        <end position="95"/>
    </location>
</feature>
<organism evidence="9 10">
    <name type="scientific">Anaerobacterium chartisolvens</name>
    <dbReference type="NCBI Taxonomy" id="1297424"/>
    <lineage>
        <taxon>Bacteria</taxon>
        <taxon>Bacillati</taxon>
        <taxon>Bacillota</taxon>
        <taxon>Clostridia</taxon>
        <taxon>Eubacteriales</taxon>
        <taxon>Oscillospiraceae</taxon>
        <taxon>Anaerobacterium</taxon>
    </lineage>
</organism>
<evidence type="ECO:0000256" key="6">
    <source>
        <dbReference type="ARBA" id="ARBA00023136"/>
    </source>
</evidence>
<feature type="transmembrane region" description="Helical" evidence="7">
    <location>
        <begin position="158"/>
        <end position="180"/>
    </location>
</feature>
<keyword evidence="3" id="KW-1003">Cell membrane</keyword>
<dbReference type="InterPro" id="IPR050809">
    <property type="entry name" value="UgpAE/MalFG_permease"/>
</dbReference>
<feature type="domain" description="ABC transmembrane type-1" evidence="8">
    <location>
        <begin position="70"/>
        <end position="284"/>
    </location>
</feature>
<evidence type="ECO:0000256" key="5">
    <source>
        <dbReference type="ARBA" id="ARBA00022989"/>
    </source>
</evidence>
<dbReference type="CDD" id="cd06261">
    <property type="entry name" value="TM_PBP2"/>
    <property type="match status" value="1"/>
</dbReference>
<sequence length="293" mass="33037">MDKVMKNKTAIFLFMFPAALLFTTIIIIPIVMSGYYSLLKWNGFTDVDFIGLGNYIELFTSKSAGFPRTIGNVMLFTAMSVFIQLPIALALALILSRKIRGEKFFVAVFFFPVLMSTVVIGQLWMKIYNPDYGIINSALRFLGLESLTRVWLGDQNTALMAVFIPMLWQYIGYHMLLMYAGVKSIPVEMKEASYIDGATELQITRYITIPLLKPVIRVCVIFAVTGSLKAFDLIYVLTKGGPAHASEVPSTLMVSMIFLRNRYGFGSSIAIFIIFICFFFAILIKKIFKTEVD</sequence>
<proteinExistence type="inferred from homology"/>
<comment type="similarity">
    <text evidence="7">Belongs to the binding-protein-dependent transport system permease family.</text>
</comment>
<evidence type="ECO:0000259" key="8">
    <source>
        <dbReference type="PROSITE" id="PS50928"/>
    </source>
</evidence>
<dbReference type="PANTHER" id="PTHR43227">
    <property type="entry name" value="BLL4140 PROTEIN"/>
    <property type="match status" value="1"/>
</dbReference>
<dbReference type="InterPro" id="IPR035906">
    <property type="entry name" value="MetI-like_sf"/>
</dbReference>
<feature type="transmembrane region" description="Helical" evidence="7">
    <location>
        <begin position="215"/>
        <end position="237"/>
    </location>
</feature>
<feature type="transmembrane region" description="Helical" evidence="7">
    <location>
        <begin position="263"/>
        <end position="284"/>
    </location>
</feature>
<accession>A0A369BCR2</accession>
<evidence type="ECO:0000256" key="3">
    <source>
        <dbReference type="ARBA" id="ARBA00022475"/>
    </source>
</evidence>
<reference evidence="9 10" key="1">
    <citation type="submission" date="2018-07" db="EMBL/GenBank/DDBJ databases">
        <title>Genomic Encyclopedia of Type Strains, Phase IV (KMG-IV): sequencing the most valuable type-strain genomes for metagenomic binning, comparative biology and taxonomic classification.</title>
        <authorList>
            <person name="Goeker M."/>
        </authorList>
    </citation>
    <scope>NUCLEOTIDE SEQUENCE [LARGE SCALE GENOMIC DNA]</scope>
    <source>
        <strain evidence="9 10">DSM 27016</strain>
    </source>
</reference>
<dbReference type="Proteomes" id="UP000253034">
    <property type="component" value="Unassembled WGS sequence"/>
</dbReference>
<dbReference type="GO" id="GO:0005886">
    <property type="term" value="C:plasma membrane"/>
    <property type="evidence" value="ECO:0007669"/>
    <property type="project" value="UniProtKB-SubCell"/>
</dbReference>
<keyword evidence="2 7" id="KW-0813">Transport</keyword>
<comment type="caution">
    <text evidence="9">The sequence shown here is derived from an EMBL/GenBank/DDBJ whole genome shotgun (WGS) entry which is preliminary data.</text>
</comment>
<keyword evidence="5 7" id="KW-1133">Transmembrane helix</keyword>
<dbReference type="AlphaFoldDB" id="A0A369BCR2"/>
<evidence type="ECO:0000256" key="7">
    <source>
        <dbReference type="RuleBase" id="RU363032"/>
    </source>
</evidence>
<evidence type="ECO:0000313" key="10">
    <source>
        <dbReference type="Proteomes" id="UP000253034"/>
    </source>
</evidence>
<evidence type="ECO:0000256" key="4">
    <source>
        <dbReference type="ARBA" id="ARBA00022692"/>
    </source>
</evidence>
<dbReference type="Pfam" id="PF00528">
    <property type="entry name" value="BPD_transp_1"/>
    <property type="match status" value="1"/>
</dbReference>
<gene>
    <name evidence="9" type="ORF">DFR58_10374</name>
</gene>
<dbReference type="RefSeq" id="WP_114296405.1">
    <property type="nucleotide sequence ID" value="NZ_QPJT01000003.1"/>
</dbReference>
<keyword evidence="10" id="KW-1185">Reference proteome</keyword>
<comment type="subcellular location">
    <subcellularLocation>
        <location evidence="1 7">Cell membrane</location>
        <topology evidence="1 7">Multi-pass membrane protein</topology>
    </subcellularLocation>
</comment>
<dbReference type="EMBL" id="QPJT01000003">
    <property type="protein sequence ID" value="RCX19329.1"/>
    <property type="molecule type" value="Genomic_DNA"/>
</dbReference>
<evidence type="ECO:0000313" key="9">
    <source>
        <dbReference type="EMBL" id="RCX19329.1"/>
    </source>
</evidence>
<dbReference type="InterPro" id="IPR000515">
    <property type="entry name" value="MetI-like"/>
</dbReference>
<dbReference type="PANTHER" id="PTHR43227:SF11">
    <property type="entry name" value="BLL4140 PROTEIN"/>
    <property type="match status" value="1"/>
</dbReference>
<dbReference type="SUPFAM" id="SSF161098">
    <property type="entry name" value="MetI-like"/>
    <property type="match status" value="1"/>
</dbReference>
<keyword evidence="6 7" id="KW-0472">Membrane</keyword>
<evidence type="ECO:0000256" key="1">
    <source>
        <dbReference type="ARBA" id="ARBA00004651"/>
    </source>
</evidence>
<dbReference type="OrthoDB" id="42781at2"/>
<protein>
    <submittedName>
        <fullName evidence="9">Raffinose/stachyose/melibiose transport system permease protein</fullName>
    </submittedName>
</protein>
<dbReference type="GO" id="GO:0055085">
    <property type="term" value="P:transmembrane transport"/>
    <property type="evidence" value="ECO:0007669"/>
    <property type="project" value="InterPro"/>
</dbReference>
<evidence type="ECO:0000256" key="2">
    <source>
        <dbReference type="ARBA" id="ARBA00022448"/>
    </source>
</evidence>
<feature type="transmembrane region" description="Helical" evidence="7">
    <location>
        <begin position="104"/>
        <end position="125"/>
    </location>
</feature>
<name>A0A369BCR2_9FIRM</name>
<feature type="transmembrane region" description="Helical" evidence="7">
    <location>
        <begin position="12"/>
        <end position="36"/>
    </location>
</feature>
<keyword evidence="4 7" id="KW-0812">Transmembrane</keyword>